<reference evidence="2" key="1">
    <citation type="submission" date="2021-01" db="EMBL/GenBank/DDBJ databases">
        <authorList>
            <consortium name="Genoscope - CEA"/>
            <person name="William W."/>
        </authorList>
    </citation>
    <scope>NUCLEOTIDE SEQUENCE</scope>
</reference>
<gene>
    <name evidence="2" type="ORF">PSON_ATCC_30995.1.T4010001</name>
</gene>
<evidence type="ECO:0000313" key="3">
    <source>
        <dbReference type="Proteomes" id="UP000692954"/>
    </source>
</evidence>
<organism evidence="2 3">
    <name type="scientific">Paramecium sonneborni</name>
    <dbReference type="NCBI Taxonomy" id="65129"/>
    <lineage>
        <taxon>Eukaryota</taxon>
        <taxon>Sar</taxon>
        <taxon>Alveolata</taxon>
        <taxon>Ciliophora</taxon>
        <taxon>Intramacronucleata</taxon>
        <taxon>Oligohymenophorea</taxon>
        <taxon>Peniculida</taxon>
        <taxon>Parameciidae</taxon>
        <taxon>Paramecium</taxon>
    </lineage>
</organism>
<sequence length="164" mass="19127">MIKSKNLHQIINEQIFPQFLLFYKYNLRQQNLCQYSFFYQLLLSLFILYIFMSSCTIASTGIEGLMTQLSTCSLQNTFRSQQLALKGQKCAWQYNYQNLDVILINLILVQNIILFLSSAVVRRVNKVHIKTIENNNVSLIVVAIYLYGIQFQLPALQIPDLVYQ</sequence>
<keyword evidence="1" id="KW-1133">Transmembrane helix</keyword>
<keyword evidence="3" id="KW-1185">Reference proteome</keyword>
<keyword evidence="1" id="KW-0472">Membrane</keyword>
<evidence type="ECO:0000256" key="1">
    <source>
        <dbReference type="SAM" id="Phobius"/>
    </source>
</evidence>
<comment type="caution">
    <text evidence="2">The sequence shown here is derived from an EMBL/GenBank/DDBJ whole genome shotgun (WGS) entry which is preliminary data.</text>
</comment>
<dbReference type="AlphaFoldDB" id="A0A8S1RSI0"/>
<feature type="transmembrane region" description="Helical" evidence="1">
    <location>
        <begin position="102"/>
        <end position="121"/>
    </location>
</feature>
<dbReference type="Proteomes" id="UP000692954">
    <property type="component" value="Unassembled WGS sequence"/>
</dbReference>
<name>A0A8S1RSI0_9CILI</name>
<accession>A0A8S1RSI0</accession>
<keyword evidence="1" id="KW-0812">Transmembrane</keyword>
<protein>
    <recommendedName>
        <fullName evidence="4">Transmembrane protein</fullName>
    </recommendedName>
</protein>
<evidence type="ECO:0000313" key="2">
    <source>
        <dbReference type="EMBL" id="CAD8131188.1"/>
    </source>
</evidence>
<feature type="transmembrane region" description="Helical" evidence="1">
    <location>
        <begin position="37"/>
        <end position="59"/>
    </location>
</feature>
<dbReference type="EMBL" id="CAJJDN010000401">
    <property type="protein sequence ID" value="CAD8131188.1"/>
    <property type="molecule type" value="Genomic_DNA"/>
</dbReference>
<proteinExistence type="predicted"/>
<evidence type="ECO:0008006" key="4">
    <source>
        <dbReference type="Google" id="ProtNLM"/>
    </source>
</evidence>